<proteinExistence type="predicted"/>
<feature type="compositionally biased region" description="Basic and acidic residues" evidence="1">
    <location>
        <begin position="1"/>
        <end position="15"/>
    </location>
</feature>
<evidence type="ECO:0000259" key="2">
    <source>
        <dbReference type="Pfam" id="PF25273"/>
    </source>
</evidence>
<dbReference type="OrthoDB" id="6161632at2759"/>
<dbReference type="Proteomes" id="UP000271974">
    <property type="component" value="Unassembled WGS sequence"/>
</dbReference>
<gene>
    <name evidence="3" type="ORF">EGW08_022732</name>
</gene>
<comment type="caution">
    <text evidence="3">The sequence shown here is derived from an EMBL/GenBank/DDBJ whole genome shotgun (WGS) entry which is preliminary data.</text>
</comment>
<dbReference type="Pfam" id="PF25273">
    <property type="entry name" value="DUF7869"/>
    <property type="match status" value="1"/>
</dbReference>
<evidence type="ECO:0000313" key="3">
    <source>
        <dbReference type="EMBL" id="RUS69503.1"/>
    </source>
</evidence>
<dbReference type="STRING" id="188477.A0A3S1B1A3"/>
<dbReference type="InterPro" id="IPR057191">
    <property type="entry name" value="DUF7869"/>
</dbReference>
<evidence type="ECO:0000256" key="1">
    <source>
        <dbReference type="SAM" id="MobiDB-lite"/>
    </source>
</evidence>
<protein>
    <recommendedName>
        <fullName evidence="2">DUF7869 domain-containing protein</fullName>
    </recommendedName>
</protein>
<dbReference type="PANTHER" id="PTHR10773">
    <property type="entry name" value="DNA-DIRECTED RNA POLYMERASES I, II, AND III SUBUNIT RPABC2"/>
    <property type="match status" value="1"/>
</dbReference>
<evidence type="ECO:0000313" key="4">
    <source>
        <dbReference type="Proteomes" id="UP000271974"/>
    </source>
</evidence>
<keyword evidence="4" id="KW-1185">Reference proteome</keyword>
<dbReference type="AlphaFoldDB" id="A0A3S1B1A3"/>
<accession>A0A3S1B1A3</accession>
<organism evidence="3 4">
    <name type="scientific">Elysia chlorotica</name>
    <name type="common">Eastern emerald elysia</name>
    <name type="synonym">Sea slug</name>
    <dbReference type="NCBI Taxonomy" id="188477"/>
    <lineage>
        <taxon>Eukaryota</taxon>
        <taxon>Metazoa</taxon>
        <taxon>Spiralia</taxon>
        <taxon>Lophotrochozoa</taxon>
        <taxon>Mollusca</taxon>
        <taxon>Gastropoda</taxon>
        <taxon>Heterobranchia</taxon>
        <taxon>Euthyneura</taxon>
        <taxon>Panpulmonata</taxon>
        <taxon>Sacoglossa</taxon>
        <taxon>Placobranchoidea</taxon>
        <taxon>Plakobranchidae</taxon>
        <taxon>Elysia</taxon>
    </lineage>
</organism>
<feature type="region of interest" description="Disordered" evidence="1">
    <location>
        <begin position="1"/>
        <end position="26"/>
    </location>
</feature>
<dbReference type="PANTHER" id="PTHR10773:SF19">
    <property type="match status" value="1"/>
</dbReference>
<dbReference type="EMBL" id="RQTK01001661">
    <property type="protein sequence ID" value="RUS69503.1"/>
    <property type="molecule type" value="Genomic_DNA"/>
</dbReference>
<feature type="domain" description="DUF7869" evidence="2">
    <location>
        <begin position="342"/>
        <end position="455"/>
    </location>
</feature>
<sequence length="590" mass="68585">MAEVDRRPEVTENPKKRPKLGRKWERERDDRLSAHVMGPSCNCSRLKCFEVTTVRERQRLIDHFNGLDSKNVQDSMLASLIECKPVARRRPRQNENVAELHDFSYSYKVNVVRDEVALPIQFCIKAFLSVFGITESRVKRIRSSMAKEGIPPTDQRGKHNNRPRAFTEEQVQRIVDHIRSFRGRQSHYALSDTRRLFLPEELNLTKMYNMYCEQFPHHPCSQESYRHEKIFTCKFNIAFGYPRKDTCSTCDKVNVDIQAASPEQLSTLIQNKELHLRKARVFYDRKRAAKQLAQIDNSVAALAFDYAKNLSCPNISTNDAYYRRQLSLHTFNVHSLSDDKVHLFTYDETVAKKGADEVCSMLLYYFNNVVSAEVSTLELFCDSCPGQNKNWTMLRFLHHLVVHQQKFTKIRINFPIRGHSYMECDRDMAVINQKATVETPDDWFQQFKSARKNPSPFNVVAMQQDMFLQVTNHVKGLYRATPPFQTRPIREIIFTRDHPRTIQHRANWNGPFETSVLSKPLGKRGVAQQPPLSPIYQERIPMTLAKFKDLQILKTFCSATAQQFYDNIPYVGQSGDEDNNYSELSSEGED</sequence>
<name>A0A3S1B1A3_ELYCH</name>
<reference evidence="3 4" key="1">
    <citation type="submission" date="2019-01" db="EMBL/GenBank/DDBJ databases">
        <title>A draft genome assembly of the solar-powered sea slug Elysia chlorotica.</title>
        <authorList>
            <person name="Cai H."/>
            <person name="Li Q."/>
            <person name="Fang X."/>
            <person name="Li J."/>
            <person name="Curtis N.E."/>
            <person name="Altenburger A."/>
            <person name="Shibata T."/>
            <person name="Feng M."/>
            <person name="Maeda T."/>
            <person name="Schwartz J.A."/>
            <person name="Shigenobu S."/>
            <person name="Lundholm N."/>
            <person name="Nishiyama T."/>
            <person name="Yang H."/>
            <person name="Hasebe M."/>
            <person name="Li S."/>
            <person name="Pierce S.K."/>
            <person name="Wang J."/>
        </authorList>
    </citation>
    <scope>NUCLEOTIDE SEQUENCE [LARGE SCALE GENOMIC DNA]</scope>
    <source>
        <strain evidence="3">EC2010</strain>
        <tissue evidence="3">Whole organism of an adult</tissue>
    </source>
</reference>